<proteinExistence type="predicted"/>
<feature type="compositionally biased region" description="Low complexity" evidence="1">
    <location>
        <begin position="322"/>
        <end position="333"/>
    </location>
</feature>
<feature type="transmembrane region" description="Helical" evidence="2">
    <location>
        <begin position="208"/>
        <end position="228"/>
    </location>
</feature>
<evidence type="ECO:0000256" key="1">
    <source>
        <dbReference type="SAM" id="MobiDB-lite"/>
    </source>
</evidence>
<dbReference type="STRING" id="42251.A0A2T6ZKB1"/>
<feature type="compositionally biased region" description="Low complexity" evidence="1">
    <location>
        <begin position="166"/>
        <end position="176"/>
    </location>
</feature>
<dbReference type="OrthoDB" id="5408355at2759"/>
<evidence type="ECO:0000256" key="3">
    <source>
        <dbReference type="SAM" id="SignalP"/>
    </source>
</evidence>
<feature type="signal peptide" evidence="3">
    <location>
        <begin position="1"/>
        <end position="18"/>
    </location>
</feature>
<keyword evidence="2" id="KW-0812">Transmembrane</keyword>
<evidence type="ECO:0000313" key="4">
    <source>
        <dbReference type="EMBL" id="PUU75930.1"/>
    </source>
</evidence>
<dbReference type="AlphaFoldDB" id="A0A2T6ZKB1"/>
<keyword evidence="5" id="KW-1185">Reference proteome</keyword>
<evidence type="ECO:0000256" key="2">
    <source>
        <dbReference type="SAM" id="Phobius"/>
    </source>
</evidence>
<keyword evidence="2" id="KW-1133">Transmembrane helix</keyword>
<dbReference type="EMBL" id="NESQ01000209">
    <property type="protein sequence ID" value="PUU75930.1"/>
    <property type="molecule type" value="Genomic_DNA"/>
</dbReference>
<dbReference type="Proteomes" id="UP000244722">
    <property type="component" value="Unassembled WGS sequence"/>
</dbReference>
<feature type="compositionally biased region" description="Low complexity" evidence="1">
    <location>
        <begin position="189"/>
        <end position="198"/>
    </location>
</feature>
<comment type="caution">
    <text evidence="4">The sequence shown here is derived from an EMBL/GenBank/DDBJ whole genome shotgun (WGS) entry which is preliminary data.</text>
</comment>
<evidence type="ECO:0000313" key="5">
    <source>
        <dbReference type="Proteomes" id="UP000244722"/>
    </source>
</evidence>
<keyword evidence="3" id="KW-0732">Signal</keyword>
<feature type="region of interest" description="Disordered" evidence="1">
    <location>
        <begin position="274"/>
        <end position="355"/>
    </location>
</feature>
<sequence length="355" mass="36881">MFTPLFLSILLLCNPVRGVPQSADPTAANPSPVRPVAEITPAPTMPPVVELLRRGGSNPAMVPRDDSELMKRAVCGAYYVTCDSGSCCYLGQECYKNSAGADSCRYPSVIDYSSILSSLTAIYGGYGGNSNNYGGVYSSILSSYMDLFTNLEGGGNPTAGYNQPVSTAGAGSSGSNSGSGGSNSGSGSGFSSDGTATTGRKKKSNTGMIAGIAVGSVVGVAIVGAILWNCCRKKRNPTPPLQQYPQPQPAYPAQAAQVDIKPPQTYQFQHQPLPAEFNGTGVVPQQQVPPGNAVYPAQGTGYQGPISPPPQPSAQEMSGDTQFLPPQQHQQPPQYGPPRNGTPGPLVEMDAGQQR</sequence>
<keyword evidence="2" id="KW-0472">Membrane</keyword>
<reference evidence="4 5" key="1">
    <citation type="submission" date="2017-04" db="EMBL/GenBank/DDBJ databases">
        <title>Draft genome sequence of Tuber borchii Vittad., a whitish edible truffle.</title>
        <authorList>
            <consortium name="DOE Joint Genome Institute"/>
            <person name="Murat C."/>
            <person name="Kuo A."/>
            <person name="Barry K.W."/>
            <person name="Clum A."/>
            <person name="Dockter R.B."/>
            <person name="Fauchery L."/>
            <person name="Iotti M."/>
            <person name="Kohler A."/>
            <person name="Labutti K."/>
            <person name="Lindquist E.A."/>
            <person name="Lipzen A."/>
            <person name="Ohm R.A."/>
            <person name="Wang M."/>
            <person name="Grigoriev I.V."/>
            <person name="Zambonelli A."/>
            <person name="Martin F.M."/>
        </authorList>
    </citation>
    <scope>NUCLEOTIDE SEQUENCE [LARGE SCALE GENOMIC DNA]</scope>
    <source>
        <strain evidence="4 5">Tbo3840</strain>
    </source>
</reference>
<feature type="compositionally biased region" description="Gly residues" evidence="1">
    <location>
        <begin position="177"/>
        <end position="188"/>
    </location>
</feature>
<name>A0A2T6ZKB1_TUBBO</name>
<feature type="chain" id="PRO_5015680781" evidence="3">
    <location>
        <begin position="19"/>
        <end position="355"/>
    </location>
</feature>
<organism evidence="4 5">
    <name type="scientific">Tuber borchii</name>
    <name type="common">White truffle</name>
    <dbReference type="NCBI Taxonomy" id="42251"/>
    <lineage>
        <taxon>Eukaryota</taxon>
        <taxon>Fungi</taxon>
        <taxon>Dikarya</taxon>
        <taxon>Ascomycota</taxon>
        <taxon>Pezizomycotina</taxon>
        <taxon>Pezizomycetes</taxon>
        <taxon>Pezizales</taxon>
        <taxon>Tuberaceae</taxon>
        <taxon>Tuber</taxon>
    </lineage>
</organism>
<accession>A0A2T6ZKB1</accession>
<feature type="region of interest" description="Disordered" evidence="1">
    <location>
        <begin position="159"/>
        <end position="202"/>
    </location>
</feature>
<gene>
    <name evidence="4" type="ORF">B9Z19DRAFT_992487</name>
</gene>
<protein>
    <submittedName>
        <fullName evidence="4">Uncharacterized protein</fullName>
    </submittedName>
</protein>